<evidence type="ECO:0000259" key="2">
    <source>
        <dbReference type="Pfam" id="PF04194"/>
    </source>
</evidence>
<feature type="region of interest" description="Disordered" evidence="1">
    <location>
        <begin position="242"/>
        <end position="283"/>
    </location>
</feature>
<dbReference type="PANTHER" id="PTHR47762:SF2">
    <property type="entry name" value="OS04G0640800 PROTEIN"/>
    <property type="match status" value="1"/>
</dbReference>
<feature type="compositionally biased region" description="Low complexity" evidence="1">
    <location>
        <begin position="242"/>
        <end position="257"/>
    </location>
</feature>
<feature type="region of interest" description="Disordered" evidence="1">
    <location>
        <begin position="197"/>
        <end position="223"/>
    </location>
</feature>
<accession>A0A2R6XHK5</accession>
<feature type="compositionally biased region" description="Polar residues" evidence="1">
    <location>
        <begin position="201"/>
        <end position="223"/>
    </location>
</feature>
<evidence type="ECO:0000313" key="4">
    <source>
        <dbReference type="Proteomes" id="UP000244005"/>
    </source>
</evidence>
<gene>
    <name evidence="3" type="ORF">MARPO_0014s0114</name>
</gene>
<dbReference type="Proteomes" id="UP000244005">
    <property type="component" value="Unassembled WGS sequence"/>
</dbReference>
<dbReference type="OrthoDB" id="366284at2759"/>
<dbReference type="OMA" id="MPGPWAD"/>
<name>A0A2R6XHK5_MARPO</name>
<dbReference type="Pfam" id="PF04194">
    <property type="entry name" value="PDCD2_C"/>
    <property type="match status" value="1"/>
</dbReference>
<proteinExistence type="predicted"/>
<feature type="domain" description="Programmed cell death protein 2 C-terminal" evidence="2">
    <location>
        <begin position="299"/>
        <end position="396"/>
    </location>
</feature>
<keyword evidence="4" id="KW-1185">Reference proteome</keyword>
<evidence type="ECO:0000313" key="3">
    <source>
        <dbReference type="EMBL" id="PTQ45587.1"/>
    </source>
</evidence>
<sequence length="426" mass="46228">MGRPLPGLSSQEGKDVSLGMPGAWADENSELADHYTTKVGGEPDWPAPLKPLIKGDQLRCAVCGGYLGLVAQVHAPLTTDGFNFPERTLYILGCPAQGCGVSQTSWRTIRVQKNTPEIENTADYIDPSPSAAPDAIDSEWGGTSSRQGGTDRTQRDDWWDDNLWDGPPVEESSYAEGDSMNFQELQSSLTEAARLAATVSGPPNSSNISRLSGGQGSTGTSRARNINLPVLPCFYIYTQAESSTGSGPSSGSGPSPSDIDPQAGGWPIGGNEDPSSGGEDAGELWGSEEYEYDQALYADRTYLKFKKKLDCFPEQCFRYSFDGEPLWAIDEHTDAANCAACGGPRVFEMQLMPPLLYYLQQAHKDLPPSIYGPDDWDWHTILVFSCAQSCVQEESQQLVVLGEKTDWSFIEEATMLQQDLSAAFVT</sequence>
<dbReference type="Gramene" id="Mp1g11130.1">
    <property type="protein sequence ID" value="Mp1g11130.1.cds"/>
    <property type="gene ID" value="Mp1g11130"/>
</dbReference>
<dbReference type="AlphaFoldDB" id="A0A2R6XHK5"/>
<evidence type="ECO:0000256" key="1">
    <source>
        <dbReference type="SAM" id="MobiDB-lite"/>
    </source>
</evidence>
<dbReference type="GO" id="GO:0005737">
    <property type="term" value="C:cytoplasm"/>
    <property type="evidence" value="ECO:0007669"/>
    <property type="project" value="InterPro"/>
</dbReference>
<organism evidence="3 4">
    <name type="scientific">Marchantia polymorpha</name>
    <name type="common">Common liverwort</name>
    <name type="synonym">Marchantia aquatica</name>
    <dbReference type="NCBI Taxonomy" id="3197"/>
    <lineage>
        <taxon>Eukaryota</taxon>
        <taxon>Viridiplantae</taxon>
        <taxon>Streptophyta</taxon>
        <taxon>Embryophyta</taxon>
        <taxon>Marchantiophyta</taxon>
        <taxon>Marchantiopsida</taxon>
        <taxon>Marchantiidae</taxon>
        <taxon>Marchantiales</taxon>
        <taxon>Marchantiaceae</taxon>
        <taxon>Marchantia</taxon>
    </lineage>
</organism>
<feature type="region of interest" description="Disordered" evidence="1">
    <location>
        <begin position="1"/>
        <end position="23"/>
    </location>
</feature>
<reference evidence="4" key="1">
    <citation type="journal article" date="2017" name="Cell">
        <title>Insights into land plant evolution garnered from the Marchantia polymorpha genome.</title>
        <authorList>
            <person name="Bowman J.L."/>
            <person name="Kohchi T."/>
            <person name="Yamato K.T."/>
            <person name="Jenkins J."/>
            <person name="Shu S."/>
            <person name="Ishizaki K."/>
            <person name="Yamaoka S."/>
            <person name="Nishihama R."/>
            <person name="Nakamura Y."/>
            <person name="Berger F."/>
            <person name="Adam C."/>
            <person name="Aki S.S."/>
            <person name="Althoff F."/>
            <person name="Araki T."/>
            <person name="Arteaga-Vazquez M.A."/>
            <person name="Balasubrmanian S."/>
            <person name="Barry K."/>
            <person name="Bauer D."/>
            <person name="Boehm C.R."/>
            <person name="Briginshaw L."/>
            <person name="Caballero-Perez J."/>
            <person name="Catarino B."/>
            <person name="Chen F."/>
            <person name="Chiyoda S."/>
            <person name="Chovatia M."/>
            <person name="Davies K.M."/>
            <person name="Delmans M."/>
            <person name="Demura T."/>
            <person name="Dierschke T."/>
            <person name="Dolan L."/>
            <person name="Dorantes-Acosta A.E."/>
            <person name="Eklund D.M."/>
            <person name="Florent S.N."/>
            <person name="Flores-Sandoval E."/>
            <person name="Fujiyama A."/>
            <person name="Fukuzawa H."/>
            <person name="Galik B."/>
            <person name="Grimanelli D."/>
            <person name="Grimwood J."/>
            <person name="Grossniklaus U."/>
            <person name="Hamada T."/>
            <person name="Haseloff J."/>
            <person name="Hetherington A.J."/>
            <person name="Higo A."/>
            <person name="Hirakawa Y."/>
            <person name="Hundley H.N."/>
            <person name="Ikeda Y."/>
            <person name="Inoue K."/>
            <person name="Inoue S.I."/>
            <person name="Ishida S."/>
            <person name="Jia Q."/>
            <person name="Kakita M."/>
            <person name="Kanazawa T."/>
            <person name="Kawai Y."/>
            <person name="Kawashima T."/>
            <person name="Kennedy M."/>
            <person name="Kinose K."/>
            <person name="Kinoshita T."/>
            <person name="Kohara Y."/>
            <person name="Koide E."/>
            <person name="Komatsu K."/>
            <person name="Kopischke S."/>
            <person name="Kubo M."/>
            <person name="Kyozuka J."/>
            <person name="Lagercrantz U."/>
            <person name="Lin S.S."/>
            <person name="Lindquist E."/>
            <person name="Lipzen A.M."/>
            <person name="Lu C.W."/>
            <person name="De Luna E."/>
            <person name="Martienssen R.A."/>
            <person name="Minamino N."/>
            <person name="Mizutani M."/>
            <person name="Mizutani M."/>
            <person name="Mochizuki N."/>
            <person name="Monte I."/>
            <person name="Mosher R."/>
            <person name="Nagasaki H."/>
            <person name="Nakagami H."/>
            <person name="Naramoto S."/>
            <person name="Nishitani K."/>
            <person name="Ohtani M."/>
            <person name="Okamoto T."/>
            <person name="Okumura M."/>
            <person name="Phillips J."/>
            <person name="Pollak B."/>
            <person name="Reinders A."/>
            <person name="Rovekamp M."/>
            <person name="Sano R."/>
            <person name="Sawa S."/>
            <person name="Schmid M.W."/>
            <person name="Shirakawa M."/>
            <person name="Solano R."/>
            <person name="Spunde A."/>
            <person name="Suetsugu N."/>
            <person name="Sugano S."/>
            <person name="Sugiyama A."/>
            <person name="Sun R."/>
            <person name="Suzuki Y."/>
            <person name="Takenaka M."/>
            <person name="Takezawa D."/>
            <person name="Tomogane H."/>
            <person name="Tsuzuki M."/>
            <person name="Ueda T."/>
            <person name="Umeda M."/>
            <person name="Ward J.M."/>
            <person name="Watanabe Y."/>
            <person name="Yazaki K."/>
            <person name="Yokoyama R."/>
            <person name="Yoshitake Y."/>
            <person name="Yotsui I."/>
            <person name="Zachgo S."/>
            <person name="Schmutz J."/>
        </authorList>
    </citation>
    <scope>NUCLEOTIDE SEQUENCE [LARGE SCALE GENOMIC DNA]</scope>
    <source>
        <strain evidence="4">Tak-1</strain>
    </source>
</reference>
<dbReference type="EMBL" id="KZ772686">
    <property type="protein sequence ID" value="PTQ45587.1"/>
    <property type="molecule type" value="Genomic_DNA"/>
</dbReference>
<dbReference type="InterPro" id="IPR007320">
    <property type="entry name" value="PDCD2_C"/>
</dbReference>
<feature type="region of interest" description="Disordered" evidence="1">
    <location>
        <begin position="119"/>
        <end position="177"/>
    </location>
</feature>
<dbReference type="PANTHER" id="PTHR47762">
    <property type="entry name" value="OSJNBB0079B02.4 PROTEIN"/>
    <property type="match status" value="1"/>
</dbReference>
<protein>
    <recommendedName>
        <fullName evidence="2">Programmed cell death protein 2 C-terminal domain-containing protein</fullName>
    </recommendedName>
</protein>